<evidence type="ECO:0000256" key="6">
    <source>
        <dbReference type="ARBA" id="ARBA00022840"/>
    </source>
</evidence>
<keyword evidence="7 8" id="KW-0573">Peptidoglycan synthesis</keyword>
<reference evidence="11" key="1">
    <citation type="journal article" date="2021" name="PeerJ">
        <title>Extensive microbial diversity within the chicken gut microbiome revealed by metagenomics and culture.</title>
        <authorList>
            <person name="Gilroy R."/>
            <person name="Ravi A."/>
            <person name="Getino M."/>
            <person name="Pursley I."/>
            <person name="Horton D.L."/>
            <person name="Alikhan N.F."/>
            <person name="Baker D."/>
            <person name="Gharbi K."/>
            <person name="Hall N."/>
            <person name="Watson M."/>
            <person name="Adriaenssens E.M."/>
            <person name="Foster-Nyarko E."/>
            <person name="Jarju S."/>
            <person name="Secka A."/>
            <person name="Antonio M."/>
            <person name="Oren A."/>
            <person name="Chaudhuri R.R."/>
            <person name="La Ragione R."/>
            <person name="Hildebrand F."/>
            <person name="Pallen M.J."/>
        </authorList>
    </citation>
    <scope>NUCLEOTIDE SEQUENCE</scope>
    <source>
        <strain evidence="11">ChiBcec15-1070</strain>
    </source>
</reference>
<keyword evidence="4 7" id="KW-0436">Ligase</keyword>
<dbReference type="InterPro" id="IPR036615">
    <property type="entry name" value="Mur_ligase_C_dom_sf"/>
</dbReference>
<evidence type="ECO:0000256" key="5">
    <source>
        <dbReference type="ARBA" id="ARBA00022741"/>
    </source>
</evidence>
<evidence type="ECO:0000313" key="11">
    <source>
        <dbReference type="EMBL" id="HIW11002.1"/>
    </source>
</evidence>
<comment type="subcellular location">
    <subcellularLocation>
        <location evidence="1 7 8">Cytoplasm</location>
    </subcellularLocation>
</comment>
<dbReference type="GO" id="GO:0008360">
    <property type="term" value="P:regulation of cell shape"/>
    <property type="evidence" value="ECO:0007669"/>
    <property type="project" value="UniProtKB-KW"/>
</dbReference>
<evidence type="ECO:0000256" key="2">
    <source>
        <dbReference type="ARBA" id="ARBA00004752"/>
    </source>
</evidence>
<keyword evidence="7 8" id="KW-0132">Cell division</keyword>
<keyword evidence="5 7" id="KW-0547">Nucleotide-binding</keyword>
<dbReference type="Gene3D" id="3.90.190.20">
    <property type="entry name" value="Mur ligase, C-terminal domain"/>
    <property type="match status" value="1"/>
</dbReference>
<feature type="domain" description="Mur ligase C-terminal" evidence="9">
    <location>
        <begin position="313"/>
        <end position="425"/>
    </location>
</feature>
<dbReference type="InterPro" id="IPR005762">
    <property type="entry name" value="MurD"/>
</dbReference>
<dbReference type="GO" id="GO:0008764">
    <property type="term" value="F:UDP-N-acetylmuramoylalanine-D-glutamate ligase activity"/>
    <property type="evidence" value="ECO:0007669"/>
    <property type="project" value="UniProtKB-UniRule"/>
</dbReference>
<dbReference type="InterPro" id="IPR004101">
    <property type="entry name" value="Mur_ligase_C"/>
</dbReference>
<protein>
    <recommendedName>
        <fullName evidence="7 8">UDP-N-acetylmuramoylalanine--D-glutamate ligase</fullName>
        <ecNumber evidence="7 8">6.3.2.9</ecNumber>
    </recommendedName>
    <alternativeName>
        <fullName evidence="7">D-glutamic acid-adding enzyme</fullName>
    </alternativeName>
    <alternativeName>
        <fullName evidence="7">UDP-N-acetylmuramoyl-L-alanyl-D-glutamate synthetase</fullName>
    </alternativeName>
</protein>
<dbReference type="EC" id="6.3.2.9" evidence="7 8"/>
<dbReference type="EMBL" id="DXHL01000027">
    <property type="protein sequence ID" value="HIW11002.1"/>
    <property type="molecule type" value="Genomic_DNA"/>
</dbReference>
<reference evidence="11" key="2">
    <citation type="submission" date="2021-04" db="EMBL/GenBank/DDBJ databases">
        <authorList>
            <person name="Gilroy R."/>
        </authorList>
    </citation>
    <scope>NUCLEOTIDE SEQUENCE</scope>
    <source>
        <strain evidence="11">ChiBcec15-1070</strain>
    </source>
</reference>
<keyword evidence="7 8" id="KW-0961">Cell wall biogenesis/degradation</keyword>
<evidence type="ECO:0000256" key="8">
    <source>
        <dbReference type="RuleBase" id="RU003664"/>
    </source>
</evidence>
<dbReference type="SUPFAM" id="SSF53244">
    <property type="entry name" value="MurD-like peptide ligases, peptide-binding domain"/>
    <property type="match status" value="1"/>
</dbReference>
<keyword evidence="3 7" id="KW-0963">Cytoplasm</keyword>
<dbReference type="NCBIfam" id="TIGR01087">
    <property type="entry name" value="murD"/>
    <property type="match status" value="1"/>
</dbReference>
<evidence type="ECO:0000256" key="1">
    <source>
        <dbReference type="ARBA" id="ARBA00004496"/>
    </source>
</evidence>
<dbReference type="GO" id="GO:0005524">
    <property type="term" value="F:ATP binding"/>
    <property type="evidence" value="ECO:0007669"/>
    <property type="project" value="UniProtKB-UniRule"/>
</dbReference>
<comment type="caution">
    <text evidence="11">The sequence shown here is derived from an EMBL/GenBank/DDBJ whole genome shotgun (WGS) entry which is preliminary data.</text>
</comment>
<dbReference type="SUPFAM" id="SSF53623">
    <property type="entry name" value="MurD-like peptide ligases, catalytic domain"/>
    <property type="match status" value="1"/>
</dbReference>
<dbReference type="PANTHER" id="PTHR43692">
    <property type="entry name" value="UDP-N-ACETYLMURAMOYLALANINE--D-GLUTAMATE LIGASE"/>
    <property type="match status" value="1"/>
</dbReference>
<dbReference type="PANTHER" id="PTHR43692:SF1">
    <property type="entry name" value="UDP-N-ACETYLMURAMOYLALANINE--D-GLUTAMATE LIGASE"/>
    <property type="match status" value="1"/>
</dbReference>
<feature type="domain" description="Mur ligase central" evidence="10">
    <location>
        <begin position="109"/>
        <end position="291"/>
    </location>
</feature>
<evidence type="ECO:0000256" key="7">
    <source>
        <dbReference type="HAMAP-Rule" id="MF_00639"/>
    </source>
</evidence>
<evidence type="ECO:0000256" key="4">
    <source>
        <dbReference type="ARBA" id="ARBA00022598"/>
    </source>
</evidence>
<dbReference type="GO" id="GO:0051301">
    <property type="term" value="P:cell division"/>
    <property type="evidence" value="ECO:0007669"/>
    <property type="project" value="UniProtKB-KW"/>
</dbReference>
<dbReference type="GO" id="GO:0009252">
    <property type="term" value="P:peptidoglycan biosynthetic process"/>
    <property type="evidence" value="ECO:0007669"/>
    <property type="project" value="UniProtKB-UniRule"/>
</dbReference>
<dbReference type="Pfam" id="PF21377">
    <property type="entry name" value="MurD_N"/>
    <property type="match status" value="1"/>
</dbReference>
<dbReference type="Pfam" id="PF02875">
    <property type="entry name" value="Mur_ligase_C"/>
    <property type="match status" value="1"/>
</dbReference>
<dbReference type="Gene3D" id="3.40.1190.10">
    <property type="entry name" value="Mur-like, catalytic domain"/>
    <property type="match status" value="1"/>
</dbReference>
<gene>
    <name evidence="7 11" type="primary">murD</name>
    <name evidence="11" type="ORF">H9888_05800</name>
</gene>
<evidence type="ECO:0000259" key="9">
    <source>
        <dbReference type="Pfam" id="PF02875"/>
    </source>
</evidence>
<dbReference type="AlphaFoldDB" id="A0A9D1QD45"/>
<dbReference type="Pfam" id="PF08245">
    <property type="entry name" value="Mur_ligase_M"/>
    <property type="match status" value="1"/>
</dbReference>
<sequence>MALVVILGGGESGYGSAVLAAAKGYDVLLSDSGKLKEPYRSLLVEKKIPFEEGGHTLERLLEAEFVVKSPGIPETAPVVRAIRAKHIPIISEIEFAGRYLAPHTRTVCITGSNGKTTTTTLIHEIMRGAGFRAELAGNIGRSLALQVAETPAAQQPDWYVIELSSFQLDGMYDFRADIALLLNITPDHLDRYDHRMENYVASKFRITQNLRPQDLFIYNGEDPETLAYLPNILPTLQAQTCAFHVKGGQGQAWCDATRGVLHCGEFSLETAEMRLKGLHNMANALAAVAACQKAGVPNGAIAETLRTFGGVEHRLEPVATIDGVEYINDSKATNVDSVWYALQAMTRPTVWIAGGTDKGNDYAVLMPLVREHVKALVCMGLDNAKLLRDFTGVVPVYDTASLDEALKACRAVVQPGDAVLLSPACASFDLFHNYEDRGRQFKQAVHALETEKPTTGTK</sequence>
<dbReference type="GO" id="GO:0071555">
    <property type="term" value="P:cell wall organization"/>
    <property type="evidence" value="ECO:0007669"/>
    <property type="project" value="UniProtKB-KW"/>
</dbReference>
<evidence type="ECO:0000259" key="10">
    <source>
        <dbReference type="Pfam" id="PF08245"/>
    </source>
</evidence>
<accession>A0A9D1QD45</accession>
<evidence type="ECO:0000256" key="3">
    <source>
        <dbReference type="ARBA" id="ARBA00022490"/>
    </source>
</evidence>
<keyword evidence="7 8" id="KW-0131">Cell cycle</keyword>
<proteinExistence type="inferred from homology"/>
<comment type="pathway">
    <text evidence="2 7 8">Cell wall biogenesis; peptidoglycan biosynthesis.</text>
</comment>
<keyword evidence="6 7" id="KW-0067">ATP-binding</keyword>
<dbReference type="InterPro" id="IPR013221">
    <property type="entry name" value="Mur_ligase_cen"/>
</dbReference>
<dbReference type="Gene3D" id="3.40.50.720">
    <property type="entry name" value="NAD(P)-binding Rossmann-like Domain"/>
    <property type="match status" value="1"/>
</dbReference>
<dbReference type="Proteomes" id="UP000823926">
    <property type="component" value="Unassembled WGS sequence"/>
</dbReference>
<evidence type="ECO:0000313" key="12">
    <source>
        <dbReference type="Proteomes" id="UP000823926"/>
    </source>
</evidence>
<dbReference type="HAMAP" id="MF_00639">
    <property type="entry name" value="MurD"/>
    <property type="match status" value="1"/>
</dbReference>
<name>A0A9D1QD45_9BACT</name>
<dbReference type="SUPFAM" id="SSF51984">
    <property type="entry name" value="MurCD N-terminal domain"/>
    <property type="match status" value="1"/>
</dbReference>
<dbReference type="InterPro" id="IPR036565">
    <property type="entry name" value="Mur-like_cat_sf"/>
</dbReference>
<comment type="catalytic activity">
    <reaction evidence="7 8">
        <text>UDP-N-acetyl-alpha-D-muramoyl-L-alanine + D-glutamate + ATP = UDP-N-acetyl-alpha-D-muramoyl-L-alanyl-D-glutamate + ADP + phosphate + H(+)</text>
        <dbReference type="Rhea" id="RHEA:16429"/>
        <dbReference type="ChEBI" id="CHEBI:15378"/>
        <dbReference type="ChEBI" id="CHEBI:29986"/>
        <dbReference type="ChEBI" id="CHEBI:30616"/>
        <dbReference type="ChEBI" id="CHEBI:43474"/>
        <dbReference type="ChEBI" id="CHEBI:83898"/>
        <dbReference type="ChEBI" id="CHEBI:83900"/>
        <dbReference type="ChEBI" id="CHEBI:456216"/>
        <dbReference type="EC" id="6.3.2.9"/>
    </reaction>
</comment>
<organism evidence="11 12">
    <name type="scientific">Candidatus Rikenella faecigallinarum</name>
    <dbReference type="NCBI Taxonomy" id="2838745"/>
    <lineage>
        <taxon>Bacteria</taxon>
        <taxon>Pseudomonadati</taxon>
        <taxon>Bacteroidota</taxon>
        <taxon>Bacteroidia</taxon>
        <taxon>Bacteroidales</taxon>
        <taxon>Rikenellaceae</taxon>
        <taxon>Rikenella</taxon>
    </lineage>
</organism>
<dbReference type="GO" id="GO:0005737">
    <property type="term" value="C:cytoplasm"/>
    <property type="evidence" value="ECO:0007669"/>
    <property type="project" value="UniProtKB-SubCell"/>
</dbReference>
<comment type="similarity">
    <text evidence="7">Belongs to the MurCDEF family.</text>
</comment>
<feature type="binding site" evidence="7">
    <location>
        <begin position="111"/>
        <end position="117"/>
    </location>
    <ligand>
        <name>ATP</name>
        <dbReference type="ChEBI" id="CHEBI:30616"/>
    </ligand>
</feature>
<keyword evidence="7 8" id="KW-0133">Cell shape</keyword>
<comment type="function">
    <text evidence="7 8">Cell wall formation. Catalyzes the addition of glutamate to the nucleotide precursor UDP-N-acetylmuramoyl-L-alanine (UMA).</text>
</comment>